<evidence type="ECO:0000313" key="2">
    <source>
        <dbReference type="Proteomes" id="UP000215367"/>
    </source>
</evidence>
<reference evidence="1 2" key="1">
    <citation type="submission" date="2017-07" db="EMBL/GenBank/DDBJ databases">
        <title>Whole genome sequence of Azospirillum brasilense 2A1, a potential biofertilizer strain.</title>
        <authorList>
            <person name="Fontana C.A."/>
            <person name="Toffoli L.M."/>
            <person name="Salazar S.M."/>
            <person name="Puglisi E."/>
            <person name="Pedraza R."/>
            <person name="Bassi D."/>
            <person name="Cocconcelli P.S."/>
        </authorList>
    </citation>
    <scope>NUCLEOTIDE SEQUENCE [LARGE SCALE GENOMIC DNA]</scope>
    <source>
        <strain evidence="1 2">2A1</strain>
    </source>
</reference>
<organism evidence="1 2">
    <name type="scientific">Azospirillum brasilense</name>
    <dbReference type="NCBI Taxonomy" id="192"/>
    <lineage>
        <taxon>Bacteria</taxon>
        <taxon>Pseudomonadati</taxon>
        <taxon>Pseudomonadota</taxon>
        <taxon>Alphaproteobacteria</taxon>
        <taxon>Rhodospirillales</taxon>
        <taxon>Azospirillaceae</taxon>
        <taxon>Azospirillum</taxon>
    </lineage>
</organism>
<dbReference type="Proteomes" id="UP000215367">
    <property type="component" value="Unassembled WGS sequence"/>
</dbReference>
<protein>
    <submittedName>
        <fullName evidence="1">Uncharacterized protein</fullName>
    </submittedName>
</protein>
<sequence>MSADAGFGPFVRNLDPAERAARSRALAALVRVFAGPAAGPLVAALHRLECDAQAADETLALFDALPARPRRHALGAYAALHAGRHAAR</sequence>
<comment type="caution">
    <text evidence="1">The sequence shown here is derived from an EMBL/GenBank/DDBJ whole genome shotgun (WGS) entry which is preliminary data.</text>
</comment>
<name>A0A235HKN6_AZOBR</name>
<evidence type="ECO:0000313" key="1">
    <source>
        <dbReference type="EMBL" id="OYD85735.1"/>
    </source>
</evidence>
<accession>A0A235HKN6</accession>
<gene>
    <name evidence="1" type="ORF">CHT98_02955</name>
</gene>
<dbReference type="EMBL" id="NOWT01000002">
    <property type="protein sequence ID" value="OYD85735.1"/>
    <property type="molecule type" value="Genomic_DNA"/>
</dbReference>
<dbReference type="AlphaFoldDB" id="A0A235HKN6"/>
<dbReference type="RefSeq" id="WP_094301795.1">
    <property type="nucleotide sequence ID" value="NZ_NOWT01000002.1"/>
</dbReference>
<proteinExistence type="predicted"/>